<evidence type="ECO:0008006" key="4">
    <source>
        <dbReference type="Google" id="ProtNLM"/>
    </source>
</evidence>
<name>A0ABZ3HAL8_9BACT</name>
<sequence>MKIKRICIDLDGVICQLKQPGQTYADVEPIAGAIERINELKSFGHYIIILTARHMKTCQGNVGLVQQRVAQVTLEWLEKHGVEYDEIHFGKPWADIYIDDNAYRFNNWTEIDGDGQNLPQSHEKSVRGDE</sequence>
<dbReference type="InterPro" id="IPR036412">
    <property type="entry name" value="HAD-like_sf"/>
</dbReference>
<evidence type="ECO:0000313" key="3">
    <source>
        <dbReference type="Proteomes" id="UP001447842"/>
    </source>
</evidence>
<gene>
    <name evidence="2" type="ORF">WCY31_11360</name>
</gene>
<accession>A0ABZ3HAL8</accession>
<reference evidence="2 3" key="1">
    <citation type="submission" date="2024-03" db="EMBL/GenBank/DDBJ databases">
        <title>Sulfurimonas sp. HSL3-1.</title>
        <authorList>
            <person name="Wang S."/>
        </authorList>
    </citation>
    <scope>NUCLEOTIDE SEQUENCE [LARGE SCALE GENOMIC DNA]</scope>
    <source>
        <strain evidence="2 3">HSL3-1</strain>
    </source>
</reference>
<dbReference type="InterPro" id="IPR023214">
    <property type="entry name" value="HAD_sf"/>
</dbReference>
<dbReference type="Gene3D" id="3.40.50.1000">
    <property type="entry name" value="HAD superfamily/HAD-like"/>
    <property type="match status" value="1"/>
</dbReference>
<evidence type="ECO:0000256" key="1">
    <source>
        <dbReference type="ARBA" id="ARBA00009589"/>
    </source>
</evidence>
<organism evidence="2 3">
    <name type="scientific">Sulfurimonas diazotrophicus</name>
    <dbReference type="NCBI Taxonomy" id="3131939"/>
    <lineage>
        <taxon>Bacteria</taxon>
        <taxon>Pseudomonadati</taxon>
        <taxon>Campylobacterota</taxon>
        <taxon>Epsilonproteobacteria</taxon>
        <taxon>Campylobacterales</taxon>
        <taxon>Sulfurimonadaceae</taxon>
        <taxon>Sulfurimonas</taxon>
    </lineage>
</organism>
<dbReference type="SUPFAM" id="SSF56784">
    <property type="entry name" value="HAD-like"/>
    <property type="match status" value="1"/>
</dbReference>
<evidence type="ECO:0000313" key="2">
    <source>
        <dbReference type="EMBL" id="XAU14828.1"/>
    </source>
</evidence>
<dbReference type="EMBL" id="CP147920">
    <property type="protein sequence ID" value="XAU14828.1"/>
    <property type="molecule type" value="Genomic_DNA"/>
</dbReference>
<dbReference type="Proteomes" id="UP001447842">
    <property type="component" value="Chromosome"/>
</dbReference>
<dbReference type="InterPro" id="IPR010708">
    <property type="entry name" value="5'(3')-deoxyribonucleotidase"/>
</dbReference>
<dbReference type="Pfam" id="PF06941">
    <property type="entry name" value="NT5C"/>
    <property type="match status" value="1"/>
</dbReference>
<dbReference type="RefSeq" id="WP_345972461.1">
    <property type="nucleotide sequence ID" value="NZ_CP147920.1"/>
</dbReference>
<comment type="similarity">
    <text evidence="1">Belongs to the 5'(3')-deoxyribonucleotidase family.</text>
</comment>
<keyword evidence="3" id="KW-1185">Reference proteome</keyword>
<proteinExistence type="inferred from homology"/>
<protein>
    <recommendedName>
        <fullName evidence="4">Capsular biosynthesis protein</fullName>
    </recommendedName>
</protein>